<name>A0A0A9AHK1_ARUDO</name>
<reference evidence="1" key="2">
    <citation type="journal article" date="2015" name="Data Brief">
        <title>Shoot transcriptome of the giant reed, Arundo donax.</title>
        <authorList>
            <person name="Barrero R.A."/>
            <person name="Guerrero F.D."/>
            <person name="Moolhuijzen P."/>
            <person name="Goolsby J.A."/>
            <person name="Tidwell J."/>
            <person name="Bellgard S.E."/>
            <person name="Bellgard M.I."/>
        </authorList>
    </citation>
    <scope>NUCLEOTIDE SEQUENCE</scope>
    <source>
        <tissue evidence="1">Shoot tissue taken approximately 20 cm above the soil surface</tissue>
    </source>
</reference>
<accession>A0A0A9AHK1</accession>
<dbReference type="AlphaFoldDB" id="A0A0A9AHK1"/>
<protein>
    <submittedName>
        <fullName evidence="1">Uncharacterized protein</fullName>
    </submittedName>
</protein>
<proteinExistence type="predicted"/>
<organism evidence="1">
    <name type="scientific">Arundo donax</name>
    <name type="common">Giant reed</name>
    <name type="synonym">Donax arundinaceus</name>
    <dbReference type="NCBI Taxonomy" id="35708"/>
    <lineage>
        <taxon>Eukaryota</taxon>
        <taxon>Viridiplantae</taxon>
        <taxon>Streptophyta</taxon>
        <taxon>Embryophyta</taxon>
        <taxon>Tracheophyta</taxon>
        <taxon>Spermatophyta</taxon>
        <taxon>Magnoliopsida</taxon>
        <taxon>Liliopsida</taxon>
        <taxon>Poales</taxon>
        <taxon>Poaceae</taxon>
        <taxon>PACMAD clade</taxon>
        <taxon>Arundinoideae</taxon>
        <taxon>Arundineae</taxon>
        <taxon>Arundo</taxon>
    </lineage>
</organism>
<reference evidence="1" key="1">
    <citation type="submission" date="2014-09" db="EMBL/GenBank/DDBJ databases">
        <authorList>
            <person name="Magalhaes I.L.F."/>
            <person name="Oliveira U."/>
            <person name="Santos F.R."/>
            <person name="Vidigal T.H.D.A."/>
            <person name="Brescovit A.D."/>
            <person name="Santos A.J."/>
        </authorList>
    </citation>
    <scope>NUCLEOTIDE SEQUENCE</scope>
    <source>
        <tissue evidence="1">Shoot tissue taken approximately 20 cm above the soil surface</tissue>
    </source>
</reference>
<dbReference type="EMBL" id="GBRH01251323">
    <property type="protein sequence ID" value="JAD46572.1"/>
    <property type="molecule type" value="Transcribed_RNA"/>
</dbReference>
<sequence>MIGHLLNALKLERDGEHGLGLQAMLSSVDQAGPLTTQQIYHKSHSSG</sequence>
<evidence type="ECO:0000313" key="1">
    <source>
        <dbReference type="EMBL" id="JAD46572.1"/>
    </source>
</evidence>